<name>A0A4Q8L0G7_9STRE</name>
<dbReference type="CDD" id="cd06530">
    <property type="entry name" value="S26_SPase_I"/>
    <property type="match status" value="1"/>
</dbReference>
<evidence type="ECO:0000313" key="5">
    <source>
        <dbReference type="EMBL" id="TAA10449.1"/>
    </source>
</evidence>
<dbReference type="OrthoDB" id="9802919at2"/>
<dbReference type="GO" id="GO:0004252">
    <property type="term" value="F:serine-type endopeptidase activity"/>
    <property type="evidence" value="ECO:0007669"/>
    <property type="project" value="InterPro"/>
</dbReference>
<dbReference type="InterPro" id="IPR000223">
    <property type="entry name" value="Pept_S26A_signal_pept_1"/>
</dbReference>
<evidence type="ECO:0000313" key="6">
    <source>
        <dbReference type="Proteomes" id="UP000291525"/>
    </source>
</evidence>
<evidence type="ECO:0000256" key="3">
    <source>
        <dbReference type="RuleBase" id="RU362042"/>
    </source>
</evidence>
<dbReference type="EMBL" id="SHGT01000044">
    <property type="protein sequence ID" value="TAA10449.1"/>
    <property type="molecule type" value="Genomic_DNA"/>
</dbReference>
<dbReference type="Pfam" id="PF10502">
    <property type="entry name" value="Peptidase_S26"/>
    <property type="match status" value="1"/>
</dbReference>
<dbReference type="InterPro" id="IPR019533">
    <property type="entry name" value="Peptidase_S26"/>
</dbReference>
<comment type="subcellular location">
    <subcellularLocation>
        <location evidence="1">Cell membrane</location>
        <topology evidence="1">Single-pass type II membrane protein</topology>
    </subcellularLocation>
    <subcellularLocation>
        <location evidence="3">Membrane</location>
        <topology evidence="3">Single-pass type II membrane protein</topology>
    </subcellularLocation>
</comment>
<protein>
    <recommendedName>
        <fullName evidence="3">Signal peptidase I</fullName>
        <ecNumber evidence="3">3.4.21.89</ecNumber>
    </recommendedName>
</protein>
<organism evidence="5 6">
    <name type="scientific">Streptococcus parasuis</name>
    <dbReference type="NCBI Taxonomy" id="1501662"/>
    <lineage>
        <taxon>Bacteria</taxon>
        <taxon>Bacillati</taxon>
        <taxon>Bacillota</taxon>
        <taxon>Bacilli</taxon>
        <taxon>Lactobacillales</taxon>
        <taxon>Streptococcaceae</taxon>
        <taxon>Streptococcus</taxon>
    </lineage>
</organism>
<dbReference type="PRINTS" id="PR00727">
    <property type="entry name" value="LEADERPTASE"/>
</dbReference>
<dbReference type="RefSeq" id="WP_130555346.1">
    <property type="nucleotide sequence ID" value="NZ_SHGT01000044.1"/>
</dbReference>
<dbReference type="Gene3D" id="2.10.109.10">
    <property type="entry name" value="Umud Fragment, subunit A"/>
    <property type="match status" value="1"/>
</dbReference>
<dbReference type="PANTHER" id="PTHR43390:SF1">
    <property type="entry name" value="CHLOROPLAST PROCESSING PEPTIDASE"/>
    <property type="match status" value="1"/>
</dbReference>
<dbReference type="InterPro" id="IPR036286">
    <property type="entry name" value="LexA/Signal_pep-like_sf"/>
</dbReference>
<dbReference type="Proteomes" id="UP000291525">
    <property type="component" value="Unassembled WGS sequence"/>
</dbReference>
<gene>
    <name evidence="5" type="primary">lepB</name>
    <name evidence="5" type="ORF">EXW74_07400</name>
</gene>
<comment type="catalytic activity">
    <reaction evidence="3">
        <text>Cleavage of hydrophobic, N-terminal signal or leader sequences from secreted and periplasmic proteins.</text>
        <dbReference type="EC" id="3.4.21.89"/>
    </reaction>
</comment>
<evidence type="ECO:0000256" key="2">
    <source>
        <dbReference type="ARBA" id="ARBA00009370"/>
    </source>
</evidence>
<dbReference type="SUPFAM" id="SSF51306">
    <property type="entry name" value="LexA/Signal peptidase"/>
    <property type="match status" value="1"/>
</dbReference>
<sequence length="182" mass="21124">MVKRDFVKRIVLLLLLLTGIIGLRVWFFEPVTITKDESNTYLHENDSIIAFKNATIEHGDFILYEIDGHEYVSRVIAMTNERVTYMDDVLYRNDVVVDETYLDAPQFQEYYTEDLTVATITDGKLQVIPRDYFLVLNDNRTNKNDSRTFGLIPKKNVIGRLTFRISPLSDFGFIKTGLVNEN</sequence>
<evidence type="ECO:0000259" key="4">
    <source>
        <dbReference type="Pfam" id="PF10502"/>
    </source>
</evidence>
<keyword evidence="3" id="KW-0645">Protease</keyword>
<reference evidence="5 6" key="1">
    <citation type="submission" date="2019-02" db="EMBL/GenBank/DDBJ databases">
        <title>First genome of the species Streptococcus parasuis.</title>
        <authorList>
            <person name="Stevens M.J.A."/>
            <person name="Stephan R."/>
        </authorList>
    </citation>
    <scope>NUCLEOTIDE SEQUENCE [LARGE SCALE GENOMIC DNA]</scope>
    <source>
        <strain evidence="5 6">4253</strain>
    </source>
</reference>
<keyword evidence="3 5" id="KW-0378">Hydrolase</keyword>
<evidence type="ECO:0000256" key="1">
    <source>
        <dbReference type="ARBA" id="ARBA00004401"/>
    </source>
</evidence>
<dbReference type="GO" id="GO:0009003">
    <property type="term" value="F:signal peptidase activity"/>
    <property type="evidence" value="ECO:0007669"/>
    <property type="project" value="UniProtKB-EC"/>
</dbReference>
<dbReference type="NCBIfam" id="TIGR02227">
    <property type="entry name" value="sigpep_I_bact"/>
    <property type="match status" value="1"/>
</dbReference>
<dbReference type="AlphaFoldDB" id="A0A4Q8L0G7"/>
<dbReference type="GO" id="GO:0006465">
    <property type="term" value="P:signal peptide processing"/>
    <property type="evidence" value="ECO:0007669"/>
    <property type="project" value="InterPro"/>
</dbReference>
<comment type="caution">
    <text evidence="5">The sequence shown here is derived from an EMBL/GenBank/DDBJ whole genome shotgun (WGS) entry which is preliminary data.</text>
</comment>
<feature type="domain" description="Peptidase S26" evidence="4">
    <location>
        <begin position="5"/>
        <end position="164"/>
    </location>
</feature>
<dbReference type="GO" id="GO:0005886">
    <property type="term" value="C:plasma membrane"/>
    <property type="evidence" value="ECO:0007669"/>
    <property type="project" value="UniProtKB-SubCell"/>
</dbReference>
<dbReference type="EC" id="3.4.21.89" evidence="3"/>
<proteinExistence type="inferred from homology"/>
<comment type="similarity">
    <text evidence="2 3">Belongs to the peptidase S26 family.</text>
</comment>
<accession>A0A4Q8L0G7</accession>
<dbReference type="PANTHER" id="PTHR43390">
    <property type="entry name" value="SIGNAL PEPTIDASE I"/>
    <property type="match status" value="1"/>
</dbReference>